<dbReference type="Proteomes" id="UP000011087">
    <property type="component" value="Unassembled WGS sequence"/>
</dbReference>
<keyword evidence="2" id="KW-0689">Ribosomal protein</keyword>
<dbReference type="GeneID" id="17300521"/>
<proteinExistence type="inferred from homology"/>
<dbReference type="EMBL" id="JH993008">
    <property type="protein sequence ID" value="EKX43884.1"/>
    <property type="molecule type" value="Genomic_DNA"/>
</dbReference>
<dbReference type="InterPro" id="IPR036390">
    <property type="entry name" value="WH_DNA-bd_sf"/>
</dbReference>
<dbReference type="eggNOG" id="KOG3411">
    <property type="taxonomic scope" value="Eukaryota"/>
</dbReference>
<dbReference type="Gene3D" id="1.10.10.10">
    <property type="entry name" value="Winged helix-like DNA-binding domain superfamily/Winged helix DNA-binding domain"/>
    <property type="match status" value="1"/>
</dbReference>
<dbReference type="GO" id="GO:0000028">
    <property type="term" value="P:ribosomal small subunit assembly"/>
    <property type="evidence" value="ECO:0007669"/>
    <property type="project" value="TreeGrafter"/>
</dbReference>
<dbReference type="GO" id="GO:0003735">
    <property type="term" value="F:structural constituent of ribosome"/>
    <property type="evidence" value="ECO:0007669"/>
    <property type="project" value="InterPro"/>
</dbReference>
<organism evidence="4">
    <name type="scientific">Guillardia theta (strain CCMP2712)</name>
    <name type="common">Cryptophyte</name>
    <dbReference type="NCBI Taxonomy" id="905079"/>
    <lineage>
        <taxon>Eukaryota</taxon>
        <taxon>Cryptophyceae</taxon>
        <taxon>Pyrenomonadales</taxon>
        <taxon>Geminigeraceae</taxon>
        <taxon>Guillardia</taxon>
    </lineage>
</organism>
<dbReference type="PANTHER" id="PTHR11710">
    <property type="entry name" value="40S RIBOSOMAL PROTEIN S19"/>
    <property type="match status" value="1"/>
</dbReference>
<dbReference type="RefSeq" id="XP_005830864.1">
    <property type="nucleotide sequence ID" value="XM_005830807.1"/>
</dbReference>
<evidence type="ECO:0000256" key="2">
    <source>
        <dbReference type="ARBA" id="ARBA00022980"/>
    </source>
</evidence>
<dbReference type="AlphaFoldDB" id="L1J703"/>
<comment type="similarity">
    <text evidence="1">Belongs to the eukaryotic ribosomal protein eS19 family.</text>
</comment>
<protein>
    <recommendedName>
        <fullName evidence="7">Small subunit ribosomal protein S19e, cytoplasmic</fullName>
    </recommendedName>
</protein>
<evidence type="ECO:0008006" key="7">
    <source>
        <dbReference type="Google" id="ProtNLM"/>
    </source>
</evidence>
<dbReference type="STRING" id="905079.L1J703"/>
<dbReference type="PANTHER" id="PTHR11710:SF0">
    <property type="entry name" value="40S RIBOSOMAL PROTEIN S19"/>
    <property type="match status" value="1"/>
</dbReference>
<evidence type="ECO:0000256" key="1">
    <source>
        <dbReference type="ARBA" id="ARBA00010014"/>
    </source>
</evidence>
<dbReference type="FunFam" id="1.10.10.10:FF:000118">
    <property type="entry name" value="40S ribosomal protein S19"/>
    <property type="match status" value="1"/>
</dbReference>
<sequence length="154" mass="17319">MNVSCTGFRMPGVTVKDVSPHEFVKAYAAYLKKQDKIKLPEMLDLIKTGPMKELAPYNDNWFYVRCAALARRLYVRQGTGVGGFSKVFGGKKRRGTLPGHFTRASRGILRKALQELENIGVLEKMPEKAGGRRITKKGQQDLDRIACEIFANKE</sequence>
<name>L1J703_GUITC</name>
<dbReference type="Pfam" id="PF01090">
    <property type="entry name" value="Ribosomal_S19e"/>
    <property type="match status" value="1"/>
</dbReference>
<dbReference type="GO" id="GO:0006412">
    <property type="term" value="P:translation"/>
    <property type="evidence" value="ECO:0007669"/>
    <property type="project" value="InterPro"/>
</dbReference>
<accession>L1J703</accession>
<dbReference type="GO" id="GO:0003723">
    <property type="term" value="F:RNA binding"/>
    <property type="evidence" value="ECO:0007669"/>
    <property type="project" value="TreeGrafter"/>
</dbReference>
<gene>
    <name evidence="4" type="ORF">GUITHDRAFT_186059</name>
</gene>
<keyword evidence="3" id="KW-0687">Ribonucleoprotein</keyword>
<evidence type="ECO:0000256" key="3">
    <source>
        <dbReference type="ARBA" id="ARBA00023274"/>
    </source>
</evidence>
<evidence type="ECO:0000313" key="4">
    <source>
        <dbReference type="EMBL" id="EKX43884.1"/>
    </source>
</evidence>
<dbReference type="SUPFAM" id="SSF46785">
    <property type="entry name" value="Winged helix' DNA-binding domain"/>
    <property type="match status" value="1"/>
</dbReference>
<reference evidence="5" key="3">
    <citation type="submission" date="2015-06" db="UniProtKB">
        <authorList>
            <consortium name="EnsemblProtists"/>
        </authorList>
    </citation>
    <scope>IDENTIFICATION</scope>
</reference>
<dbReference type="PaxDb" id="55529-EKX43884"/>
<keyword evidence="6" id="KW-1185">Reference proteome</keyword>
<dbReference type="KEGG" id="gtt:GUITHDRAFT_186059"/>
<dbReference type="PROSITE" id="PS00628">
    <property type="entry name" value="RIBOSOMAL_S19E"/>
    <property type="match status" value="1"/>
</dbReference>
<evidence type="ECO:0000313" key="5">
    <source>
        <dbReference type="EnsemblProtists" id="EKX43884"/>
    </source>
</evidence>
<reference evidence="4 6" key="1">
    <citation type="journal article" date="2012" name="Nature">
        <title>Algal genomes reveal evolutionary mosaicism and the fate of nucleomorphs.</title>
        <authorList>
            <consortium name="DOE Joint Genome Institute"/>
            <person name="Curtis B.A."/>
            <person name="Tanifuji G."/>
            <person name="Burki F."/>
            <person name="Gruber A."/>
            <person name="Irimia M."/>
            <person name="Maruyama S."/>
            <person name="Arias M.C."/>
            <person name="Ball S.G."/>
            <person name="Gile G.H."/>
            <person name="Hirakawa Y."/>
            <person name="Hopkins J.F."/>
            <person name="Kuo A."/>
            <person name="Rensing S.A."/>
            <person name="Schmutz J."/>
            <person name="Symeonidi A."/>
            <person name="Elias M."/>
            <person name="Eveleigh R.J."/>
            <person name="Herman E.K."/>
            <person name="Klute M.J."/>
            <person name="Nakayama T."/>
            <person name="Obornik M."/>
            <person name="Reyes-Prieto A."/>
            <person name="Armbrust E.V."/>
            <person name="Aves S.J."/>
            <person name="Beiko R.G."/>
            <person name="Coutinho P."/>
            <person name="Dacks J.B."/>
            <person name="Durnford D.G."/>
            <person name="Fast N.M."/>
            <person name="Green B.R."/>
            <person name="Grisdale C.J."/>
            <person name="Hempel F."/>
            <person name="Henrissat B."/>
            <person name="Hoppner M.P."/>
            <person name="Ishida K."/>
            <person name="Kim E."/>
            <person name="Koreny L."/>
            <person name="Kroth P.G."/>
            <person name="Liu Y."/>
            <person name="Malik S.B."/>
            <person name="Maier U.G."/>
            <person name="McRose D."/>
            <person name="Mock T."/>
            <person name="Neilson J.A."/>
            <person name="Onodera N.T."/>
            <person name="Poole A.M."/>
            <person name="Pritham E.J."/>
            <person name="Richards T.A."/>
            <person name="Rocap G."/>
            <person name="Roy S.W."/>
            <person name="Sarai C."/>
            <person name="Schaack S."/>
            <person name="Shirato S."/>
            <person name="Slamovits C.H."/>
            <person name="Spencer D.F."/>
            <person name="Suzuki S."/>
            <person name="Worden A.Z."/>
            <person name="Zauner S."/>
            <person name="Barry K."/>
            <person name="Bell C."/>
            <person name="Bharti A.K."/>
            <person name="Crow J.A."/>
            <person name="Grimwood J."/>
            <person name="Kramer R."/>
            <person name="Lindquist E."/>
            <person name="Lucas S."/>
            <person name="Salamov A."/>
            <person name="McFadden G.I."/>
            <person name="Lane C.E."/>
            <person name="Keeling P.J."/>
            <person name="Gray M.W."/>
            <person name="Grigoriev I.V."/>
            <person name="Archibald J.M."/>
        </authorList>
    </citation>
    <scope>NUCLEOTIDE SEQUENCE</scope>
    <source>
        <strain evidence="4 6">CCMP2712</strain>
    </source>
</reference>
<dbReference type="EnsemblProtists" id="EKX43884">
    <property type="protein sequence ID" value="EKX43884"/>
    <property type="gene ID" value="GUITHDRAFT_186059"/>
</dbReference>
<dbReference type="OrthoDB" id="428974at2759"/>
<dbReference type="InterPro" id="IPR018277">
    <property type="entry name" value="Ribosomal_eS19_CS"/>
</dbReference>
<dbReference type="InterPro" id="IPR001266">
    <property type="entry name" value="Ribosomal_eS19"/>
</dbReference>
<dbReference type="GO" id="GO:0022627">
    <property type="term" value="C:cytosolic small ribosomal subunit"/>
    <property type="evidence" value="ECO:0007669"/>
    <property type="project" value="TreeGrafter"/>
</dbReference>
<evidence type="ECO:0000313" key="6">
    <source>
        <dbReference type="Proteomes" id="UP000011087"/>
    </source>
</evidence>
<dbReference type="SMART" id="SM01413">
    <property type="entry name" value="Ribosomal_S19e"/>
    <property type="match status" value="1"/>
</dbReference>
<dbReference type="InterPro" id="IPR036388">
    <property type="entry name" value="WH-like_DNA-bd_sf"/>
</dbReference>
<reference evidence="6" key="2">
    <citation type="submission" date="2012-11" db="EMBL/GenBank/DDBJ databases">
        <authorList>
            <person name="Kuo A."/>
            <person name="Curtis B.A."/>
            <person name="Tanifuji G."/>
            <person name="Burki F."/>
            <person name="Gruber A."/>
            <person name="Irimia M."/>
            <person name="Maruyama S."/>
            <person name="Arias M.C."/>
            <person name="Ball S.G."/>
            <person name="Gile G.H."/>
            <person name="Hirakawa Y."/>
            <person name="Hopkins J.F."/>
            <person name="Rensing S.A."/>
            <person name="Schmutz J."/>
            <person name="Symeonidi A."/>
            <person name="Elias M."/>
            <person name="Eveleigh R.J."/>
            <person name="Herman E.K."/>
            <person name="Klute M.J."/>
            <person name="Nakayama T."/>
            <person name="Obornik M."/>
            <person name="Reyes-Prieto A."/>
            <person name="Armbrust E.V."/>
            <person name="Aves S.J."/>
            <person name="Beiko R.G."/>
            <person name="Coutinho P."/>
            <person name="Dacks J.B."/>
            <person name="Durnford D.G."/>
            <person name="Fast N.M."/>
            <person name="Green B.R."/>
            <person name="Grisdale C."/>
            <person name="Hempe F."/>
            <person name="Henrissat B."/>
            <person name="Hoppner M.P."/>
            <person name="Ishida K.-I."/>
            <person name="Kim E."/>
            <person name="Koreny L."/>
            <person name="Kroth P.G."/>
            <person name="Liu Y."/>
            <person name="Malik S.-B."/>
            <person name="Maier U.G."/>
            <person name="McRose D."/>
            <person name="Mock T."/>
            <person name="Neilson J.A."/>
            <person name="Onodera N.T."/>
            <person name="Poole A.M."/>
            <person name="Pritham E.J."/>
            <person name="Richards T.A."/>
            <person name="Rocap G."/>
            <person name="Roy S.W."/>
            <person name="Sarai C."/>
            <person name="Schaack S."/>
            <person name="Shirato S."/>
            <person name="Slamovits C.H."/>
            <person name="Spencer D.F."/>
            <person name="Suzuki S."/>
            <person name="Worden A.Z."/>
            <person name="Zauner S."/>
            <person name="Barry K."/>
            <person name="Bell C."/>
            <person name="Bharti A.K."/>
            <person name="Crow J.A."/>
            <person name="Grimwood J."/>
            <person name="Kramer R."/>
            <person name="Lindquist E."/>
            <person name="Lucas S."/>
            <person name="Salamov A."/>
            <person name="McFadden G.I."/>
            <person name="Lane C.E."/>
            <person name="Keeling P.J."/>
            <person name="Gray M.W."/>
            <person name="Grigoriev I.V."/>
            <person name="Archibald J.M."/>
        </authorList>
    </citation>
    <scope>NUCLEOTIDE SEQUENCE</scope>
    <source>
        <strain evidence="6">CCMP2712</strain>
    </source>
</reference>